<dbReference type="PROSITE" id="PS51184">
    <property type="entry name" value="JMJC"/>
    <property type="match status" value="1"/>
</dbReference>
<dbReference type="RefSeq" id="WP_185036805.1">
    <property type="nucleotide sequence ID" value="NZ_MOBX01000014.1"/>
</dbReference>
<dbReference type="AlphaFoldDB" id="A0A423MAG1"/>
<dbReference type="EMBL" id="MOBX01000014">
    <property type="protein sequence ID" value="RON79786.1"/>
    <property type="molecule type" value="Genomic_DNA"/>
</dbReference>
<name>A0A423MAG1_PSEFL</name>
<protein>
    <recommendedName>
        <fullName evidence="1">JmjC domain-containing protein</fullName>
    </recommendedName>
</protein>
<dbReference type="Pfam" id="PF02373">
    <property type="entry name" value="JmjC"/>
    <property type="match status" value="1"/>
</dbReference>
<gene>
    <name evidence="2" type="ORF">BK670_20015</name>
</gene>
<sequence>MQDISRLVSPSLEEFYFSCVIKNNPALMSGLGETCGALNHWSFDFFSRKYGERIVSATDSAGVTHRISMSDLIQGLKDEHSAGLYLRSLKITSLDSGLLSDIPLLPHFSFDLLQGAESTRDFLKEIFIGPVGSGTRLHADLWHSHSWMLLVAGLKEWTLVSPSELLKAGLEKKVRLKSFVDNLDSELKEVEYFKFLQKPGEFVYVPSGWWHSVRNVECSIGVSFNFVDANSLPAAYAGTQERASMFDELLEKAVGALEQKKAQTELSRVELHMRSKYLSFVNSRIEALENKRVELYGLREILAR</sequence>
<dbReference type="SUPFAM" id="SSF51197">
    <property type="entry name" value="Clavaminate synthase-like"/>
    <property type="match status" value="1"/>
</dbReference>
<dbReference type="Gene3D" id="2.60.120.650">
    <property type="entry name" value="Cupin"/>
    <property type="match status" value="1"/>
</dbReference>
<dbReference type="InterPro" id="IPR003347">
    <property type="entry name" value="JmjC_dom"/>
</dbReference>
<dbReference type="InterPro" id="IPR050910">
    <property type="entry name" value="JMJD6_ArgDemeth/LysHydrox"/>
</dbReference>
<feature type="domain" description="JmjC" evidence="1">
    <location>
        <begin position="91"/>
        <end position="243"/>
    </location>
</feature>
<evidence type="ECO:0000259" key="1">
    <source>
        <dbReference type="PROSITE" id="PS51184"/>
    </source>
</evidence>
<dbReference type="Proteomes" id="UP000285378">
    <property type="component" value="Unassembled WGS sequence"/>
</dbReference>
<comment type="caution">
    <text evidence="2">The sequence shown here is derived from an EMBL/GenBank/DDBJ whole genome shotgun (WGS) entry which is preliminary data.</text>
</comment>
<organism evidence="2 3">
    <name type="scientific">Pseudomonas fluorescens</name>
    <dbReference type="NCBI Taxonomy" id="294"/>
    <lineage>
        <taxon>Bacteria</taxon>
        <taxon>Pseudomonadati</taxon>
        <taxon>Pseudomonadota</taxon>
        <taxon>Gammaproteobacteria</taxon>
        <taxon>Pseudomonadales</taxon>
        <taxon>Pseudomonadaceae</taxon>
        <taxon>Pseudomonas</taxon>
    </lineage>
</organism>
<evidence type="ECO:0000313" key="2">
    <source>
        <dbReference type="EMBL" id="RON79786.1"/>
    </source>
</evidence>
<accession>A0A423MAG1</accession>
<evidence type="ECO:0000313" key="3">
    <source>
        <dbReference type="Proteomes" id="UP000285378"/>
    </source>
</evidence>
<dbReference type="SMART" id="SM00558">
    <property type="entry name" value="JmjC"/>
    <property type="match status" value="1"/>
</dbReference>
<reference evidence="2 3" key="1">
    <citation type="submission" date="2016-10" db="EMBL/GenBank/DDBJ databases">
        <title>Comparative genome analysis of multiple Pseudomonas spp. focuses on biocontrol and plant growth promoting traits.</title>
        <authorList>
            <person name="Tao X.-Y."/>
            <person name="Taylor C.G."/>
        </authorList>
    </citation>
    <scope>NUCLEOTIDE SEQUENCE [LARGE SCALE GENOMIC DNA]</scope>
    <source>
        <strain evidence="2 3">28B5</strain>
    </source>
</reference>
<proteinExistence type="predicted"/>
<dbReference type="PANTHER" id="PTHR12480">
    <property type="entry name" value="ARGININE DEMETHYLASE AND LYSYL-HYDROXYLASE JMJD"/>
    <property type="match status" value="1"/>
</dbReference>